<reference evidence="1 2" key="1">
    <citation type="submission" date="2019-08" db="EMBL/GenBank/DDBJ databases">
        <title>Deep-cultivation of Planctomycetes and their phenomic and genomic characterization uncovers novel biology.</title>
        <authorList>
            <person name="Wiegand S."/>
            <person name="Jogler M."/>
            <person name="Boedeker C."/>
            <person name="Pinto D."/>
            <person name="Vollmers J."/>
            <person name="Rivas-Marin E."/>
            <person name="Kohn T."/>
            <person name="Peeters S.H."/>
            <person name="Heuer A."/>
            <person name="Rast P."/>
            <person name="Oberbeckmann S."/>
            <person name="Bunk B."/>
            <person name="Jeske O."/>
            <person name="Meyerdierks A."/>
            <person name="Storesund J.E."/>
            <person name="Kallscheuer N."/>
            <person name="Luecker S."/>
            <person name="Lage O.M."/>
            <person name="Pohl T."/>
            <person name="Merkel B.J."/>
            <person name="Hornburger P."/>
            <person name="Mueller R.-W."/>
            <person name="Bruemmer F."/>
            <person name="Labrenz M."/>
            <person name="Spormann A.M."/>
            <person name="Op den Camp H."/>
            <person name="Overmann J."/>
            <person name="Amann R."/>
            <person name="Jetten M.S.M."/>
            <person name="Mascher T."/>
            <person name="Medema M.H."/>
            <person name="Devos D.P."/>
            <person name="Kaster A.-K."/>
            <person name="Ovreas L."/>
            <person name="Rohde M."/>
            <person name="Galperin M.Y."/>
            <person name="Jogler C."/>
        </authorList>
    </citation>
    <scope>NUCLEOTIDE SEQUENCE [LARGE SCALE GENOMIC DNA]</scope>
    <source>
        <strain evidence="1 2">UC8</strain>
    </source>
</reference>
<protein>
    <submittedName>
        <fullName evidence="1">Uncharacterized protein</fullName>
    </submittedName>
</protein>
<gene>
    <name evidence="1" type="ORF">UC8_56580</name>
</gene>
<evidence type="ECO:0000313" key="1">
    <source>
        <dbReference type="EMBL" id="QEG43607.1"/>
    </source>
</evidence>
<keyword evidence="2" id="KW-1185">Reference proteome</keyword>
<dbReference type="Proteomes" id="UP000325286">
    <property type="component" value="Chromosome"/>
</dbReference>
<accession>A0A5B9QX53</accession>
<evidence type="ECO:0000313" key="2">
    <source>
        <dbReference type="Proteomes" id="UP000325286"/>
    </source>
</evidence>
<proteinExistence type="predicted"/>
<dbReference type="EMBL" id="CP042914">
    <property type="protein sequence ID" value="QEG43607.1"/>
    <property type="molecule type" value="Genomic_DNA"/>
</dbReference>
<organism evidence="1 2">
    <name type="scientific">Roseimaritima ulvae</name>
    <dbReference type="NCBI Taxonomy" id="980254"/>
    <lineage>
        <taxon>Bacteria</taxon>
        <taxon>Pseudomonadati</taxon>
        <taxon>Planctomycetota</taxon>
        <taxon>Planctomycetia</taxon>
        <taxon>Pirellulales</taxon>
        <taxon>Pirellulaceae</taxon>
        <taxon>Roseimaritima</taxon>
    </lineage>
</organism>
<dbReference type="KEGG" id="rul:UC8_56580"/>
<sequence length="322" mass="36177">MQATPSPAATLARAWSRRRTHRPPVATLARAWAHRLATVATMRAVATALAALITALPCSAEDATGARAEQLYKNFLDKAQSLEIMPDEGEQPLQLVKTPLFRFATEGTVFGSVFVWHDADQRLALVGTIGSLPIRGTDMQFVELHLLKAAPIEPLTFPGFPTKRWQPDVKGLQPAPLPNAPPVAANARLRLTQMRSLARQFDAAMIHDGQTNNLRLLPQPLYRYNDPTQQRDGALFAYVWDNGTDPELLLRIETIEEDGRTTWHYQPIRFTWRQLKLEHRGEQVWQIEEFLERNAPLQQTPYITGLTERVPSAPDTVDVIGQ</sequence>
<name>A0A5B9QX53_9BACT</name>
<dbReference type="AlphaFoldDB" id="A0A5B9QX53"/>